<dbReference type="AlphaFoldDB" id="A0A1N7LCC2"/>
<dbReference type="PANTHER" id="PTHR30146:SF145">
    <property type="entry name" value="RIBOSE OPERON REPRESSOR"/>
    <property type="match status" value="1"/>
</dbReference>
<dbReference type="PROSITE" id="PS50932">
    <property type="entry name" value="HTH_LACI_2"/>
    <property type="match status" value="1"/>
</dbReference>
<dbReference type="SUPFAM" id="SSF47413">
    <property type="entry name" value="lambda repressor-like DNA-binding domains"/>
    <property type="match status" value="1"/>
</dbReference>
<dbReference type="STRING" id="80876.SAMN05421779_103239"/>
<dbReference type="Gene3D" id="1.10.260.40">
    <property type="entry name" value="lambda repressor-like DNA-binding domains"/>
    <property type="match status" value="1"/>
</dbReference>
<dbReference type="GO" id="GO:0003700">
    <property type="term" value="F:DNA-binding transcription factor activity"/>
    <property type="evidence" value="ECO:0007669"/>
    <property type="project" value="TreeGrafter"/>
</dbReference>
<dbReference type="GO" id="GO:0000976">
    <property type="term" value="F:transcription cis-regulatory region binding"/>
    <property type="evidence" value="ECO:0007669"/>
    <property type="project" value="TreeGrafter"/>
</dbReference>
<dbReference type="InterPro" id="IPR046335">
    <property type="entry name" value="LacI/GalR-like_sensor"/>
</dbReference>
<evidence type="ECO:0000313" key="5">
    <source>
        <dbReference type="EMBL" id="SIS71421.1"/>
    </source>
</evidence>
<sequence>MALFSYMKDFIHVYSNNFCGAKHAFTLRSGPKSGTIGQPFENDPSLTMTSIKDVALHAGVSVATVSRALGNGPVSAALRERVEAAIAATGYHPNLSARRLRSQHTRTVGLVVSDIRNPFFTAVSRAVEEAAYQADMRVILCNTDENPEREALYLRLMQEERVSGMIYAPTSTMSNRLPANGFGFPTVLIDRCPEDCSYDAVVLDNHEAASQLVQHLLAQGYRHIGGLFGNTSTTGAQRHAGFAETLAAAGLPAPTRFIAPRTEAAESATRDWLVSGQHPQALLASNGQILAGMVRALRNLRTQIPHELAVVGFDNEPWTELVGPGLTVIEQPVDEIGQTAMDLLFERMKTPTRPARRIVLQGRCIVRGSSITR</sequence>
<evidence type="ECO:0000259" key="4">
    <source>
        <dbReference type="PROSITE" id="PS50932"/>
    </source>
</evidence>
<evidence type="ECO:0000256" key="3">
    <source>
        <dbReference type="ARBA" id="ARBA00023163"/>
    </source>
</evidence>
<dbReference type="SUPFAM" id="SSF53822">
    <property type="entry name" value="Periplasmic binding protein-like I"/>
    <property type="match status" value="1"/>
</dbReference>
<feature type="domain" description="HTH lacI-type" evidence="4">
    <location>
        <begin position="49"/>
        <end position="102"/>
    </location>
</feature>
<dbReference type="Gene3D" id="3.40.50.2300">
    <property type="match status" value="2"/>
</dbReference>
<evidence type="ECO:0000256" key="2">
    <source>
        <dbReference type="ARBA" id="ARBA00023125"/>
    </source>
</evidence>
<dbReference type="Proteomes" id="UP000185678">
    <property type="component" value="Unassembled WGS sequence"/>
</dbReference>
<organism evidence="5 6">
    <name type="scientific">Insolitispirillum peregrinum</name>
    <dbReference type="NCBI Taxonomy" id="80876"/>
    <lineage>
        <taxon>Bacteria</taxon>
        <taxon>Pseudomonadati</taxon>
        <taxon>Pseudomonadota</taxon>
        <taxon>Alphaproteobacteria</taxon>
        <taxon>Rhodospirillales</taxon>
        <taxon>Novispirillaceae</taxon>
        <taxon>Insolitispirillum</taxon>
    </lineage>
</organism>
<dbReference type="Pfam" id="PF00356">
    <property type="entry name" value="LacI"/>
    <property type="match status" value="1"/>
</dbReference>
<dbReference type="InterPro" id="IPR000843">
    <property type="entry name" value="HTH_LacI"/>
</dbReference>
<keyword evidence="2" id="KW-0238">DNA-binding</keyword>
<keyword evidence="1" id="KW-0805">Transcription regulation</keyword>
<dbReference type="SMART" id="SM00354">
    <property type="entry name" value="HTH_LACI"/>
    <property type="match status" value="1"/>
</dbReference>
<reference evidence="5 6" key="1">
    <citation type="submission" date="2017-01" db="EMBL/GenBank/DDBJ databases">
        <authorList>
            <person name="Mah S.A."/>
            <person name="Swanson W.J."/>
            <person name="Moy G.W."/>
            <person name="Vacquier V.D."/>
        </authorList>
    </citation>
    <scope>NUCLEOTIDE SEQUENCE [LARGE SCALE GENOMIC DNA]</scope>
    <source>
        <strain evidence="5 6">DSM 11589</strain>
    </source>
</reference>
<dbReference type="PANTHER" id="PTHR30146">
    <property type="entry name" value="LACI-RELATED TRANSCRIPTIONAL REPRESSOR"/>
    <property type="match status" value="1"/>
</dbReference>
<gene>
    <name evidence="5" type="ORF">SAMN05421779_103239</name>
</gene>
<name>A0A1N7LCC2_9PROT</name>
<evidence type="ECO:0000256" key="1">
    <source>
        <dbReference type="ARBA" id="ARBA00023015"/>
    </source>
</evidence>
<dbReference type="EMBL" id="FTOA01000003">
    <property type="protein sequence ID" value="SIS71421.1"/>
    <property type="molecule type" value="Genomic_DNA"/>
</dbReference>
<proteinExistence type="predicted"/>
<evidence type="ECO:0000313" key="6">
    <source>
        <dbReference type="Proteomes" id="UP000185678"/>
    </source>
</evidence>
<dbReference type="CDD" id="cd01392">
    <property type="entry name" value="HTH_LacI"/>
    <property type="match status" value="1"/>
</dbReference>
<keyword evidence="6" id="KW-1185">Reference proteome</keyword>
<dbReference type="Pfam" id="PF13377">
    <property type="entry name" value="Peripla_BP_3"/>
    <property type="match status" value="1"/>
</dbReference>
<dbReference type="InterPro" id="IPR028082">
    <property type="entry name" value="Peripla_BP_I"/>
</dbReference>
<keyword evidence="3" id="KW-0804">Transcription</keyword>
<dbReference type="CDD" id="cd19977">
    <property type="entry name" value="PBP1_EndR-like"/>
    <property type="match status" value="1"/>
</dbReference>
<dbReference type="InterPro" id="IPR010982">
    <property type="entry name" value="Lambda_DNA-bd_dom_sf"/>
</dbReference>
<protein>
    <submittedName>
        <fullName evidence="5">Transcriptional regulator, LacI family</fullName>
    </submittedName>
</protein>
<accession>A0A1N7LCC2</accession>
<dbReference type="PROSITE" id="PS00356">
    <property type="entry name" value="HTH_LACI_1"/>
    <property type="match status" value="1"/>
</dbReference>